<evidence type="ECO:0000313" key="5">
    <source>
        <dbReference type="Proteomes" id="UP000199705"/>
    </source>
</evidence>
<gene>
    <name evidence="4" type="ORF">SAMN05192573_1059</name>
</gene>
<evidence type="ECO:0000259" key="3">
    <source>
        <dbReference type="Pfam" id="PF08338"/>
    </source>
</evidence>
<evidence type="ECO:0000259" key="2">
    <source>
        <dbReference type="Pfam" id="PF01370"/>
    </source>
</evidence>
<dbReference type="SUPFAM" id="SSF51735">
    <property type="entry name" value="NAD(P)-binding Rossmann-fold domains"/>
    <property type="match status" value="1"/>
</dbReference>
<dbReference type="InterPro" id="IPR010099">
    <property type="entry name" value="SDR39U1"/>
</dbReference>
<dbReference type="Gene3D" id="3.40.50.720">
    <property type="entry name" value="NAD(P)-binding Rossmann-like Domain"/>
    <property type="match status" value="1"/>
</dbReference>
<dbReference type="PANTHER" id="PTHR11092:SF0">
    <property type="entry name" value="EPIMERASE FAMILY PROTEIN SDR39U1"/>
    <property type="match status" value="1"/>
</dbReference>
<name>A0A1G7XBR4_9SPHI</name>
<feature type="domain" description="NAD-dependent epimerase/dehydratase" evidence="2">
    <location>
        <begin position="7"/>
        <end position="227"/>
    </location>
</feature>
<dbReference type="Pfam" id="PF08338">
    <property type="entry name" value="DUF1731"/>
    <property type="match status" value="1"/>
</dbReference>
<feature type="domain" description="DUF1731" evidence="3">
    <location>
        <begin position="255"/>
        <end position="304"/>
    </location>
</feature>
<dbReference type="InterPro" id="IPR001509">
    <property type="entry name" value="Epimerase_deHydtase"/>
</dbReference>
<dbReference type="NCBIfam" id="TIGR01777">
    <property type="entry name" value="yfcH"/>
    <property type="match status" value="1"/>
</dbReference>
<reference evidence="5" key="1">
    <citation type="submission" date="2016-10" db="EMBL/GenBank/DDBJ databases">
        <authorList>
            <person name="Varghese N."/>
            <person name="Submissions S."/>
        </authorList>
    </citation>
    <scope>NUCLEOTIDE SEQUENCE [LARGE SCALE GENOMIC DNA]</scope>
    <source>
        <strain evidence="5">Gh-67</strain>
    </source>
</reference>
<comment type="similarity">
    <text evidence="1">Belongs to the NAD(P)-dependent epimerase/dehydratase family. SDR39U1 subfamily.</text>
</comment>
<evidence type="ECO:0000256" key="1">
    <source>
        <dbReference type="ARBA" id="ARBA00009353"/>
    </source>
</evidence>
<proteinExistence type="inferred from homology"/>
<dbReference type="RefSeq" id="WP_091166995.1">
    <property type="nucleotide sequence ID" value="NZ_FNCG01000005.1"/>
</dbReference>
<organism evidence="4 5">
    <name type="scientific">Mucilaginibacter gossypii</name>
    <dbReference type="NCBI Taxonomy" id="551996"/>
    <lineage>
        <taxon>Bacteria</taxon>
        <taxon>Pseudomonadati</taxon>
        <taxon>Bacteroidota</taxon>
        <taxon>Sphingobacteriia</taxon>
        <taxon>Sphingobacteriales</taxon>
        <taxon>Sphingobacteriaceae</taxon>
        <taxon>Mucilaginibacter</taxon>
    </lineage>
</organism>
<dbReference type="PANTHER" id="PTHR11092">
    <property type="entry name" value="SUGAR NUCLEOTIDE EPIMERASE RELATED"/>
    <property type="match status" value="1"/>
</dbReference>
<accession>A0A1G7XBR4</accession>
<dbReference type="AlphaFoldDB" id="A0A1G7XBR4"/>
<protein>
    <recommendedName>
        <fullName evidence="6">TIGR01777 family protein</fullName>
    </recommendedName>
</protein>
<dbReference type="Proteomes" id="UP000199705">
    <property type="component" value="Unassembled WGS sequence"/>
</dbReference>
<evidence type="ECO:0000313" key="4">
    <source>
        <dbReference type="EMBL" id="SDG81636.1"/>
    </source>
</evidence>
<dbReference type="InterPro" id="IPR013549">
    <property type="entry name" value="DUF1731"/>
</dbReference>
<dbReference type="InterPro" id="IPR036291">
    <property type="entry name" value="NAD(P)-bd_dom_sf"/>
</dbReference>
<evidence type="ECO:0008006" key="6">
    <source>
        <dbReference type="Google" id="ProtNLM"/>
    </source>
</evidence>
<dbReference type="STRING" id="551996.SAMN05192573_1059"/>
<sequence>MKAYKKIVLAGGNGYLGTVLAKYYRDLADEVIILARKQKPVDGNVHTAVWDGETEGGWTVHLAGADMLINLCGKNVNCRYTEKNKREIIRSRVVPTELLGRVIHKMENPPKVWINVTSATIYRHAEDRPQDEDTGEIGYGFSIDVCNIWESTFFKTDTPHTRKIALRMGIVLGRSDSVFPRLLNLVRFGLGGKQGDGQQYIAWVHEHDVARSTQWLLDHPELNGIFNCTAPEAAKNTDMMQIIRKAYGAPFGLPAPQWLLEVGAMVIGTETELILKSRWVMPKRLLDSGFKFQYEKAEHAVHDILSLNR</sequence>
<dbReference type="EMBL" id="FNCG01000005">
    <property type="protein sequence ID" value="SDG81636.1"/>
    <property type="molecule type" value="Genomic_DNA"/>
</dbReference>
<dbReference type="Pfam" id="PF01370">
    <property type="entry name" value="Epimerase"/>
    <property type="match status" value="1"/>
</dbReference>
<keyword evidence="5" id="KW-1185">Reference proteome</keyword>